<dbReference type="Proteomes" id="UP001488838">
    <property type="component" value="Unassembled WGS sequence"/>
</dbReference>
<reference evidence="2 3" key="1">
    <citation type="journal article" date="2023" name="bioRxiv">
        <title>Conserved and derived expression patterns and positive selection on dental genes reveal complex evolutionary context of ever-growing rodent molars.</title>
        <authorList>
            <person name="Calamari Z.T."/>
            <person name="Song A."/>
            <person name="Cohen E."/>
            <person name="Akter M."/>
            <person name="Roy R.D."/>
            <person name="Hallikas O."/>
            <person name="Christensen M.M."/>
            <person name="Li P."/>
            <person name="Marangoni P."/>
            <person name="Jernvall J."/>
            <person name="Klein O.D."/>
        </authorList>
    </citation>
    <scope>NUCLEOTIDE SEQUENCE [LARGE SCALE GENOMIC DNA]</scope>
    <source>
        <strain evidence="2">V071</strain>
    </source>
</reference>
<gene>
    <name evidence="2" type="ORF">U0070_018329</name>
</gene>
<keyword evidence="3" id="KW-1185">Reference proteome</keyword>
<comment type="caution">
    <text evidence="2">The sequence shown here is derived from an EMBL/GenBank/DDBJ whole genome shotgun (WGS) entry which is preliminary data.</text>
</comment>
<accession>A0AAW0JV37</accession>
<evidence type="ECO:0000313" key="3">
    <source>
        <dbReference type="Proteomes" id="UP001488838"/>
    </source>
</evidence>
<organism evidence="2 3">
    <name type="scientific">Myodes glareolus</name>
    <name type="common">Bank vole</name>
    <name type="synonym">Clethrionomys glareolus</name>
    <dbReference type="NCBI Taxonomy" id="447135"/>
    <lineage>
        <taxon>Eukaryota</taxon>
        <taxon>Metazoa</taxon>
        <taxon>Chordata</taxon>
        <taxon>Craniata</taxon>
        <taxon>Vertebrata</taxon>
        <taxon>Euteleostomi</taxon>
        <taxon>Mammalia</taxon>
        <taxon>Eutheria</taxon>
        <taxon>Euarchontoglires</taxon>
        <taxon>Glires</taxon>
        <taxon>Rodentia</taxon>
        <taxon>Myomorpha</taxon>
        <taxon>Muroidea</taxon>
        <taxon>Cricetidae</taxon>
        <taxon>Arvicolinae</taxon>
        <taxon>Myodes</taxon>
    </lineage>
</organism>
<dbReference type="EMBL" id="JBBHLL010000017">
    <property type="protein sequence ID" value="KAK7830604.1"/>
    <property type="molecule type" value="Genomic_DNA"/>
</dbReference>
<name>A0AAW0JV37_MYOGA</name>
<evidence type="ECO:0000313" key="2">
    <source>
        <dbReference type="EMBL" id="KAK7830604.1"/>
    </source>
</evidence>
<sequence length="84" mass="8801">MENSPDRKPEMEGLAEGPEANNILPGELPHPDAVLREIPGHLDEVASGYSGSGLQSQPASNPEVDGACEMAANYVNAITEELTA</sequence>
<proteinExistence type="predicted"/>
<feature type="compositionally biased region" description="Basic and acidic residues" evidence="1">
    <location>
        <begin position="1"/>
        <end position="11"/>
    </location>
</feature>
<dbReference type="AlphaFoldDB" id="A0AAW0JV37"/>
<feature type="region of interest" description="Disordered" evidence="1">
    <location>
        <begin position="1"/>
        <end position="33"/>
    </location>
</feature>
<protein>
    <submittedName>
        <fullName evidence="2">Uncharacterized protein</fullName>
    </submittedName>
</protein>
<evidence type="ECO:0000256" key="1">
    <source>
        <dbReference type="SAM" id="MobiDB-lite"/>
    </source>
</evidence>